<comment type="caution">
    <text evidence="1">The sequence shown here is derived from an EMBL/GenBank/DDBJ whole genome shotgun (WGS) entry which is preliminary data.</text>
</comment>
<dbReference type="RefSeq" id="WP_060862768.1">
    <property type="nucleotide sequence ID" value="NZ_LIRB01000145.1"/>
</dbReference>
<accession>A0A132TLL8</accession>
<dbReference type="PROSITE" id="PS51257">
    <property type="entry name" value="PROKAR_LIPOPROTEIN"/>
    <property type="match status" value="1"/>
</dbReference>
<organism evidence="1 2">
    <name type="scientific">Paenibacillus riograndensis</name>
    <dbReference type="NCBI Taxonomy" id="483937"/>
    <lineage>
        <taxon>Bacteria</taxon>
        <taxon>Bacillati</taxon>
        <taxon>Bacillota</taxon>
        <taxon>Bacilli</taxon>
        <taxon>Bacillales</taxon>
        <taxon>Paenibacillaceae</taxon>
        <taxon>Paenibacillus</taxon>
        <taxon>Paenibacillus sonchi group</taxon>
    </lineage>
</organism>
<dbReference type="EMBL" id="LIRB01000145">
    <property type="protein sequence ID" value="KWX72184.1"/>
    <property type="molecule type" value="Genomic_DNA"/>
</dbReference>
<sequence>MNKIIICLLVISMILIGCSKDEIQQDINFSQDLISEKYLELNHIAGFKNEHNISLYHTLWILKMYKLLGISIPDYGSISRWILSIDVTEKKQREEVGLTGLPMQDSIQIYLEILDTLDISIKKSEQIILEIRKIEELIGPVNSDNVTEYSKLLNIYKLLDIETNKVKWSETYFSILKDNIRDLSTYNKSQLGVYNLMSNVFGDKKIHISSLDFRKISEAFLIKEISKAKPDNVVTIDQGLVKKALKEFINLNPSMDPQIMFYMLSLSEKEQIDSKDRKEFSKTFDALLIQKKAWGDNSKVLDLDTTYFSLEILRHYGKLNSINTTSINKYLDNYLGSIQSLETLGLGEMFSLRTLALSYDVLENRKSLKTIKNIVFQKMKNSKEENLDPVTLDCILTIAIVTNTEFNLFFPDHMKVKNKEVIDDLSVKKGKSFQEVYILYLYKLMSDELSSEDLNKLIELTSVFLNKEGGISSYSGEQPTISDTYNYVKLTSYLNLQVNEATKNYFGSLIEKGDVNSELITWGIIFNSIRLIKKET</sequence>
<dbReference type="PATRIC" id="fig|483937.3.peg.5257"/>
<gene>
    <name evidence="1" type="ORF">AMQ84_26255</name>
</gene>
<dbReference type="Proteomes" id="UP000070475">
    <property type="component" value="Unassembled WGS sequence"/>
</dbReference>
<reference evidence="1 2" key="1">
    <citation type="submission" date="2015-08" db="EMBL/GenBank/DDBJ databases">
        <title>Genomes of Paenibacillus riograndensis.</title>
        <authorList>
            <person name="Sant'Anna F.H."/>
            <person name="Souza R."/>
            <person name="Ambrosini A."/>
            <person name="Bach E."/>
            <person name="Fernandes G."/>
            <person name="Balsanelli E."/>
            <person name="Baura V.A."/>
            <person name="Pedrosa F.O."/>
            <person name="Souza E.M."/>
            <person name="Passaglia L."/>
        </authorList>
    </citation>
    <scope>NUCLEOTIDE SEQUENCE [LARGE SCALE GENOMIC DNA]</scope>
    <source>
        <strain evidence="1 2">CAS34</strain>
    </source>
</reference>
<evidence type="ECO:0000313" key="2">
    <source>
        <dbReference type="Proteomes" id="UP000070475"/>
    </source>
</evidence>
<name>A0A132TLL8_9BACL</name>
<proteinExistence type="predicted"/>
<keyword evidence="2" id="KW-1185">Reference proteome</keyword>
<dbReference type="AlphaFoldDB" id="A0A132TLL8"/>
<protein>
    <submittedName>
        <fullName evidence="1">Uncharacterized protein</fullName>
    </submittedName>
</protein>
<evidence type="ECO:0000313" key="1">
    <source>
        <dbReference type="EMBL" id="KWX72184.1"/>
    </source>
</evidence>